<protein>
    <submittedName>
        <fullName evidence="2">Uncharacterized protein</fullName>
    </submittedName>
</protein>
<organism evidence="1 2">
    <name type="scientific">Panagrolaimus sp. ES5</name>
    <dbReference type="NCBI Taxonomy" id="591445"/>
    <lineage>
        <taxon>Eukaryota</taxon>
        <taxon>Metazoa</taxon>
        <taxon>Ecdysozoa</taxon>
        <taxon>Nematoda</taxon>
        <taxon>Chromadorea</taxon>
        <taxon>Rhabditida</taxon>
        <taxon>Tylenchina</taxon>
        <taxon>Panagrolaimomorpha</taxon>
        <taxon>Panagrolaimoidea</taxon>
        <taxon>Panagrolaimidae</taxon>
        <taxon>Panagrolaimus</taxon>
    </lineage>
</organism>
<proteinExistence type="predicted"/>
<name>A0AC34FJZ9_9BILA</name>
<evidence type="ECO:0000313" key="2">
    <source>
        <dbReference type="WBParaSite" id="ES5_v2.g17543.t1"/>
    </source>
</evidence>
<evidence type="ECO:0000313" key="1">
    <source>
        <dbReference type="Proteomes" id="UP000887579"/>
    </source>
</evidence>
<dbReference type="WBParaSite" id="ES5_v2.g17543.t1">
    <property type="protein sequence ID" value="ES5_v2.g17543.t1"/>
    <property type="gene ID" value="ES5_v2.g17543"/>
</dbReference>
<dbReference type="Proteomes" id="UP000887579">
    <property type="component" value="Unplaced"/>
</dbReference>
<reference evidence="2" key="1">
    <citation type="submission" date="2022-11" db="UniProtKB">
        <authorList>
            <consortium name="WormBaseParasite"/>
        </authorList>
    </citation>
    <scope>IDENTIFICATION</scope>
</reference>
<accession>A0AC34FJZ9</accession>
<sequence>MENPTETRKFIWRIYDHLIVQQPNTRNDFARQLYDVLVQQDPNFTFDESVHLFFQLPNGPPPQQHQ</sequence>